<dbReference type="InterPro" id="IPR036236">
    <property type="entry name" value="Znf_C2H2_sf"/>
</dbReference>
<evidence type="ECO:0000259" key="11">
    <source>
        <dbReference type="PROSITE" id="PS50157"/>
    </source>
</evidence>
<dbReference type="GO" id="GO:0005634">
    <property type="term" value="C:nucleus"/>
    <property type="evidence" value="ECO:0007669"/>
    <property type="project" value="UniProtKB-SubCell"/>
</dbReference>
<dbReference type="SUPFAM" id="SSF57667">
    <property type="entry name" value="beta-beta-alpha zinc fingers"/>
    <property type="match status" value="3"/>
</dbReference>
<dbReference type="VEuPathDB" id="VectorBase:AMAM012117"/>
<proteinExistence type="inferred from homology"/>
<feature type="domain" description="C2H2-type" evidence="11">
    <location>
        <begin position="275"/>
        <end position="297"/>
    </location>
</feature>
<reference evidence="12" key="2">
    <citation type="submission" date="2020-05" db="UniProtKB">
        <authorList>
            <consortium name="EnsemblMetazoa"/>
        </authorList>
    </citation>
    <scope>IDENTIFICATION</scope>
    <source>
        <strain evidence="12">maculatus3</strain>
    </source>
</reference>
<dbReference type="GO" id="GO:0008270">
    <property type="term" value="F:zinc ion binding"/>
    <property type="evidence" value="ECO:0007669"/>
    <property type="project" value="UniProtKB-KW"/>
</dbReference>
<dbReference type="PROSITE" id="PS50157">
    <property type="entry name" value="ZINC_FINGER_C2H2_2"/>
    <property type="match status" value="4"/>
</dbReference>
<evidence type="ECO:0000256" key="10">
    <source>
        <dbReference type="PROSITE-ProRule" id="PRU00042"/>
    </source>
</evidence>
<dbReference type="FunFam" id="3.30.160.60:FF:000446">
    <property type="entry name" value="Zinc finger protein"/>
    <property type="match status" value="1"/>
</dbReference>
<dbReference type="GO" id="GO:0003677">
    <property type="term" value="F:DNA binding"/>
    <property type="evidence" value="ECO:0007669"/>
    <property type="project" value="UniProtKB-KW"/>
</dbReference>
<keyword evidence="7" id="KW-0238">DNA-binding</keyword>
<feature type="domain" description="C2H2-type" evidence="11">
    <location>
        <begin position="247"/>
        <end position="274"/>
    </location>
</feature>
<evidence type="ECO:0000313" key="13">
    <source>
        <dbReference type="Proteomes" id="UP000075901"/>
    </source>
</evidence>
<feature type="domain" description="C2H2-type" evidence="11">
    <location>
        <begin position="189"/>
        <end position="217"/>
    </location>
</feature>
<evidence type="ECO:0000256" key="3">
    <source>
        <dbReference type="ARBA" id="ARBA00022723"/>
    </source>
</evidence>
<dbReference type="Proteomes" id="UP000075901">
    <property type="component" value="Unassembled WGS sequence"/>
</dbReference>
<dbReference type="Gene3D" id="3.30.160.60">
    <property type="entry name" value="Classic Zinc Finger"/>
    <property type="match status" value="3"/>
</dbReference>
<dbReference type="FunFam" id="3.30.160.60:FF:000188">
    <property type="entry name" value="Zinc finger protein 787"/>
    <property type="match status" value="1"/>
</dbReference>
<reference evidence="13" key="1">
    <citation type="submission" date="2013-09" db="EMBL/GenBank/DDBJ databases">
        <title>The Genome Sequence of Anopheles maculatus species B.</title>
        <authorList>
            <consortium name="The Broad Institute Genomics Platform"/>
            <person name="Neafsey D.E."/>
            <person name="Besansky N."/>
            <person name="Howell P."/>
            <person name="Walton C."/>
            <person name="Young S.K."/>
            <person name="Zeng Q."/>
            <person name="Gargeya S."/>
            <person name="Fitzgerald M."/>
            <person name="Haas B."/>
            <person name="Abouelleil A."/>
            <person name="Allen A.W."/>
            <person name="Alvarado L."/>
            <person name="Arachchi H.M."/>
            <person name="Berlin A.M."/>
            <person name="Chapman S.B."/>
            <person name="Gainer-Dewar J."/>
            <person name="Goldberg J."/>
            <person name="Griggs A."/>
            <person name="Gujja S."/>
            <person name="Hansen M."/>
            <person name="Howarth C."/>
            <person name="Imamovic A."/>
            <person name="Ireland A."/>
            <person name="Larimer J."/>
            <person name="McCowan C."/>
            <person name="Murphy C."/>
            <person name="Pearson M."/>
            <person name="Poon T.W."/>
            <person name="Priest M."/>
            <person name="Roberts A."/>
            <person name="Saif S."/>
            <person name="Shea T."/>
            <person name="Sisk P."/>
            <person name="Sykes S."/>
            <person name="Wortman J."/>
            <person name="Nusbaum C."/>
            <person name="Birren B."/>
        </authorList>
    </citation>
    <scope>NUCLEOTIDE SEQUENCE [LARGE SCALE GENOMIC DNA]</scope>
    <source>
        <strain evidence="13">maculatus3</strain>
    </source>
</reference>
<dbReference type="Pfam" id="PF00096">
    <property type="entry name" value="zf-C2H2"/>
    <property type="match status" value="3"/>
</dbReference>
<dbReference type="SMART" id="SM00355">
    <property type="entry name" value="ZnF_C2H2"/>
    <property type="match status" value="4"/>
</dbReference>
<dbReference type="GO" id="GO:0000981">
    <property type="term" value="F:DNA-binding transcription factor activity, RNA polymerase II-specific"/>
    <property type="evidence" value="ECO:0007669"/>
    <property type="project" value="TreeGrafter"/>
</dbReference>
<evidence type="ECO:0000256" key="2">
    <source>
        <dbReference type="ARBA" id="ARBA00006991"/>
    </source>
</evidence>
<comment type="similarity">
    <text evidence="2">Belongs to the krueppel C2H2-type zinc-finger protein family.</text>
</comment>
<sequence>MESSQNQNLEPLATLNDQTRGLNEWFPITSNPTFGGASNYGSHPYLFGGSSFNWNGTISYPMAYGGHVSYCNTQQQQQPEFGYYCSIPSPAPSTSVSPTKQVESVNCSRNEYTVSTPFHSPPLEQIATFYSTPLELRHFVTENQNVSPSYGSNDEKTLQTVVGNPETVIDLSLQGQANPTTVSGILHEWRCEQCNKQFVSKAGRKHHIKVLHTDERLFRCEKCGKRFTGLMQLQRHISRHVTNNKPYECDHCPKTFNYRADLRRHQYRHSGDAPHQCSICEKSFVRRDHMRSHELTHLKRLASK</sequence>
<organism evidence="12 13">
    <name type="scientific">Anopheles maculatus</name>
    <dbReference type="NCBI Taxonomy" id="74869"/>
    <lineage>
        <taxon>Eukaryota</taxon>
        <taxon>Metazoa</taxon>
        <taxon>Ecdysozoa</taxon>
        <taxon>Arthropoda</taxon>
        <taxon>Hexapoda</taxon>
        <taxon>Insecta</taxon>
        <taxon>Pterygota</taxon>
        <taxon>Neoptera</taxon>
        <taxon>Endopterygota</taxon>
        <taxon>Diptera</taxon>
        <taxon>Nematocera</taxon>
        <taxon>Culicoidea</taxon>
        <taxon>Culicidae</taxon>
        <taxon>Anophelinae</taxon>
        <taxon>Anopheles</taxon>
        <taxon>Anopheles maculatus group</taxon>
    </lineage>
</organism>
<dbReference type="InterPro" id="IPR013087">
    <property type="entry name" value="Znf_C2H2_type"/>
</dbReference>
<dbReference type="AlphaFoldDB" id="A0A182SRS7"/>
<keyword evidence="6" id="KW-0862">Zinc</keyword>
<dbReference type="PANTHER" id="PTHR24394:SF29">
    <property type="entry name" value="MYONEURIN"/>
    <property type="match status" value="1"/>
</dbReference>
<keyword evidence="13" id="KW-1185">Reference proteome</keyword>
<keyword evidence="4" id="KW-0677">Repeat</keyword>
<evidence type="ECO:0000256" key="4">
    <source>
        <dbReference type="ARBA" id="ARBA00022737"/>
    </source>
</evidence>
<keyword evidence="5 10" id="KW-0863">Zinc-finger</keyword>
<dbReference type="FunFam" id="3.30.160.60:FF:000145">
    <property type="entry name" value="Zinc finger protein 574"/>
    <property type="match status" value="1"/>
</dbReference>
<keyword evidence="9" id="KW-0539">Nucleus</keyword>
<evidence type="ECO:0000313" key="12">
    <source>
        <dbReference type="EnsemblMetazoa" id="AMAM012117-PA"/>
    </source>
</evidence>
<dbReference type="EnsemblMetazoa" id="AMAM012117-RA">
    <property type="protein sequence ID" value="AMAM012117-PA"/>
    <property type="gene ID" value="AMAM012117"/>
</dbReference>
<accession>A0A182SRS7</accession>
<dbReference type="PANTHER" id="PTHR24394">
    <property type="entry name" value="ZINC FINGER PROTEIN"/>
    <property type="match status" value="1"/>
</dbReference>
<keyword evidence="3" id="KW-0479">Metal-binding</keyword>
<name>A0A182SRS7_9DIPT</name>
<evidence type="ECO:0000256" key="8">
    <source>
        <dbReference type="ARBA" id="ARBA00023163"/>
    </source>
</evidence>
<feature type="domain" description="C2H2-type" evidence="11">
    <location>
        <begin position="218"/>
        <end position="245"/>
    </location>
</feature>
<evidence type="ECO:0000256" key="5">
    <source>
        <dbReference type="ARBA" id="ARBA00022771"/>
    </source>
</evidence>
<keyword evidence="8" id="KW-0804">Transcription</keyword>
<evidence type="ECO:0000256" key="6">
    <source>
        <dbReference type="ARBA" id="ARBA00022833"/>
    </source>
</evidence>
<protein>
    <recommendedName>
        <fullName evidence="11">C2H2-type domain-containing protein</fullName>
    </recommendedName>
</protein>
<comment type="subcellular location">
    <subcellularLocation>
        <location evidence="1">Nucleus</location>
    </subcellularLocation>
</comment>
<evidence type="ECO:0000256" key="7">
    <source>
        <dbReference type="ARBA" id="ARBA00023125"/>
    </source>
</evidence>
<dbReference type="PROSITE" id="PS00028">
    <property type="entry name" value="ZINC_FINGER_C2H2_1"/>
    <property type="match status" value="4"/>
</dbReference>
<evidence type="ECO:0000256" key="1">
    <source>
        <dbReference type="ARBA" id="ARBA00004123"/>
    </source>
</evidence>
<evidence type="ECO:0000256" key="9">
    <source>
        <dbReference type="ARBA" id="ARBA00023242"/>
    </source>
</evidence>